<accession>A0ABQ2AXY6</accession>
<feature type="compositionally biased region" description="Low complexity" evidence="1">
    <location>
        <begin position="68"/>
        <end position="84"/>
    </location>
</feature>
<keyword evidence="2" id="KW-0812">Transmembrane</keyword>
<evidence type="ECO:0000313" key="3">
    <source>
        <dbReference type="EMBL" id="GGH99007.1"/>
    </source>
</evidence>
<comment type="caution">
    <text evidence="3">The sequence shown here is derived from an EMBL/GenBank/DDBJ whole genome shotgun (WGS) entry which is preliminary data.</text>
</comment>
<reference evidence="4" key="1">
    <citation type="journal article" date="2019" name="Int. J. Syst. Evol. Microbiol.">
        <title>The Global Catalogue of Microorganisms (GCM) 10K type strain sequencing project: providing services to taxonomists for standard genome sequencing and annotation.</title>
        <authorList>
            <consortium name="The Broad Institute Genomics Platform"/>
            <consortium name="The Broad Institute Genome Sequencing Center for Infectious Disease"/>
            <person name="Wu L."/>
            <person name="Ma J."/>
        </authorList>
    </citation>
    <scope>NUCLEOTIDE SEQUENCE [LARGE SCALE GENOMIC DNA]</scope>
    <source>
        <strain evidence="4">CGMCC 1.12778</strain>
    </source>
</reference>
<keyword evidence="2" id="KW-0472">Membrane</keyword>
<evidence type="ECO:0000313" key="4">
    <source>
        <dbReference type="Proteomes" id="UP000643279"/>
    </source>
</evidence>
<feature type="transmembrane region" description="Helical" evidence="2">
    <location>
        <begin position="6"/>
        <end position="26"/>
    </location>
</feature>
<evidence type="ECO:0000256" key="2">
    <source>
        <dbReference type="SAM" id="Phobius"/>
    </source>
</evidence>
<keyword evidence="2" id="KW-1133">Transmembrane helix</keyword>
<dbReference type="Proteomes" id="UP000643279">
    <property type="component" value="Unassembled WGS sequence"/>
</dbReference>
<keyword evidence="4" id="KW-1185">Reference proteome</keyword>
<gene>
    <name evidence="3" type="ORF">GCM10007170_32860</name>
</gene>
<evidence type="ECO:0000256" key="1">
    <source>
        <dbReference type="SAM" id="MobiDB-lite"/>
    </source>
</evidence>
<protein>
    <submittedName>
        <fullName evidence="3">Uncharacterized protein</fullName>
    </submittedName>
</protein>
<sequence>MPAIGLLLWIAVLFVVFVLGGSLWVLSRIITWLMDLAPGISGRRAPLKATPSPAPVSAGPGRAVPARAQAHGPAPSHGPAPARATSHSQGSPGLWPKWTPSHRRYKDEELSLWQDQFDALASHRFSG</sequence>
<feature type="region of interest" description="Disordered" evidence="1">
    <location>
        <begin position="44"/>
        <end position="100"/>
    </location>
</feature>
<organism evidence="3 4">
    <name type="scientific">Arthrobacter liuii</name>
    <dbReference type="NCBI Taxonomy" id="1476996"/>
    <lineage>
        <taxon>Bacteria</taxon>
        <taxon>Bacillati</taxon>
        <taxon>Actinomycetota</taxon>
        <taxon>Actinomycetes</taxon>
        <taxon>Micrococcales</taxon>
        <taxon>Micrococcaceae</taxon>
        <taxon>Arthrobacter</taxon>
    </lineage>
</organism>
<name>A0ABQ2AXY6_9MICC</name>
<proteinExistence type="predicted"/>
<dbReference type="EMBL" id="BMFW01000019">
    <property type="protein sequence ID" value="GGH99007.1"/>
    <property type="molecule type" value="Genomic_DNA"/>
</dbReference>